<dbReference type="PIRSF" id="PIRSF002070">
    <property type="entry name" value="SSB"/>
    <property type="match status" value="1"/>
</dbReference>
<evidence type="ECO:0000256" key="1">
    <source>
        <dbReference type="ARBA" id="ARBA00023125"/>
    </source>
</evidence>
<dbReference type="PANTHER" id="PTHR10302">
    <property type="entry name" value="SINGLE-STRANDED DNA-BINDING PROTEIN"/>
    <property type="match status" value="1"/>
</dbReference>
<evidence type="ECO:0000313" key="5">
    <source>
        <dbReference type="EMBL" id="PKQ70294.1"/>
    </source>
</evidence>
<sequence>MAGVNKVILIGNVGKDPDIISFESGRKATFPLATSEKYKDREGKPVEKTEWHNIVFWGPVVDVIEKYVKKGKQVFIEGKLATRSYEKDGQTRYITEVIGQNLTLLGSGLGGGNTSNTENTSSNSQEDNTPYVPPTVESSPSDDLPF</sequence>
<dbReference type="HAMAP" id="MF_00984">
    <property type="entry name" value="SSB"/>
    <property type="match status" value="1"/>
</dbReference>
<feature type="compositionally biased region" description="Polar residues" evidence="4">
    <location>
        <begin position="136"/>
        <end position="146"/>
    </location>
</feature>
<reference evidence="5 6" key="1">
    <citation type="submission" date="2017-06" db="EMBL/GenBank/DDBJ databases">
        <title>Raineya orbicola gen. nov., sp. nov. a slightly thermophilic bacterium of the phylum Bacteroidetes and the description of Raineyaceae fam. nov.</title>
        <authorList>
            <person name="Albuquerque L."/>
            <person name="Polonia A.R.M."/>
            <person name="Barroso C."/>
            <person name="Froufe H.J.C."/>
            <person name="Lage O."/>
            <person name="Lobo-Da-Cunha A."/>
            <person name="Egas C."/>
            <person name="Da Costa M.S."/>
        </authorList>
    </citation>
    <scope>NUCLEOTIDE SEQUENCE [LARGE SCALE GENOMIC DNA]</scope>
    <source>
        <strain evidence="5 6">SPSPC-11</strain>
    </source>
</reference>
<gene>
    <name evidence="5" type="ORF">Rain11_0673</name>
</gene>
<evidence type="ECO:0000313" key="6">
    <source>
        <dbReference type="Proteomes" id="UP000233387"/>
    </source>
</evidence>
<comment type="subunit">
    <text evidence="2">Homotetramer.</text>
</comment>
<evidence type="ECO:0000256" key="3">
    <source>
        <dbReference type="PIRNR" id="PIRNR002070"/>
    </source>
</evidence>
<dbReference type="Proteomes" id="UP000233387">
    <property type="component" value="Unassembled WGS sequence"/>
</dbReference>
<comment type="caution">
    <text evidence="5">The sequence shown here is derived from an EMBL/GenBank/DDBJ whole genome shotgun (WGS) entry which is preliminary data.</text>
</comment>
<evidence type="ECO:0000256" key="4">
    <source>
        <dbReference type="SAM" id="MobiDB-lite"/>
    </source>
</evidence>
<name>A0A2N3IJ03_9BACT</name>
<dbReference type="PROSITE" id="PS50935">
    <property type="entry name" value="SSB"/>
    <property type="match status" value="1"/>
</dbReference>
<evidence type="ECO:0000256" key="2">
    <source>
        <dbReference type="HAMAP-Rule" id="MF_00984"/>
    </source>
</evidence>
<dbReference type="GO" id="GO:0009295">
    <property type="term" value="C:nucleoid"/>
    <property type="evidence" value="ECO:0007669"/>
    <property type="project" value="TreeGrafter"/>
</dbReference>
<dbReference type="Pfam" id="PF00436">
    <property type="entry name" value="SSB"/>
    <property type="match status" value="1"/>
</dbReference>
<dbReference type="AlphaFoldDB" id="A0A2N3IJ03"/>
<dbReference type="NCBIfam" id="TIGR00621">
    <property type="entry name" value="ssb"/>
    <property type="match status" value="1"/>
</dbReference>
<keyword evidence="1 2" id="KW-0238">DNA-binding</keyword>
<dbReference type="RefSeq" id="WP_101357936.1">
    <property type="nucleotide sequence ID" value="NZ_NKXO01000008.1"/>
</dbReference>
<proteinExistence type="inferred from homology"/>
<protein>
    <recommendedName>
        <fullName evidence="2 3">Single-stranded DNA-binding protein</fullName>
        <shortName evidence="2">SSB</shortName>
    </recommendedName>
</protein>
<dbReference type="OrthoDB" id="9809878at2"/>
<dbReference type="InterPro" id="IPR000424">
    <property type="entry name" value="Primosome_PriB/ssb"/>
</dbReference>
<feature type="compositionally biased region" description="Low complexity" evidence="4">
    <location>
        <begin position="114"/>
        <end position="124"/>
    </location>
</feature>
<dbReference type="Gene3D" id="2.40.50.140">
    <property type="entry name" value="Nucleic acid-binding proteins"/>
    <property type="match status" value="1"/>
</dbReference>
<comment type="caution">
    <text evidence="2">Lacks conserved residue(s) required for the propagation of feature annotation.</text>
</comment>
<dbReference type="PANTHER" id="PTHR10302:SF0">
    <property type="entry name" value="SINGLE-STRANDED DNA-BINDING PROTEIN, MITOCHONDRIAL"/>
    <property type="match status" value="1"/>
</dbReference>
<dbReference type="InterPro" id="IPR012340">
    <property type="entry name" value="NA-bd_OB-fold"/>
</dbReference>
<keyword evidence="6" id="KW-1185">Reference proteome</keyword>
<dbReference type="GO" id="GO:0006260">
    <property type="term" value="P:DNA replication"/>
    <property type="evidence" value="ECO:0007669"/>
    <property type="project" value="InterPro"/>
</dbReference>
<dbReference type="SUPFAM" id="SSF50249">
    <property type="entry name" value="Nucleic acid-binding proteins"/>
    <property type="match status" value="1"/>
</dbReference>
<dbReference type="InterPro" id="IPR011344">
    <property type="entry name" value="ssDNA-bd"/>
</dbReference>
<dbReference type="GO" id="GO:0003697">
    <property type="term" value="F:single-stranded DNA binding"/>
    <property type="evidence" value="ECO:0007669"/>
    <property type="project" value="UniProtKB-UniRule"/>
</dbReference>
<accession>A0A2N3IJ03</accession>
<dbReference type="CDD" id="cd04496">
    <property type="entry name" value="SSB_OBF"/>
    <property type="match status" value="1"/>
</dbReference>
<organism evidence="5 6">
    <name type="scientific">Raineya orbicola</name>
    <dbReference type="NCBI Taxonomy" id="2016530"/>
    <lineage>
        <taxon>Bacteria</taxon>
        <taxon>Pseudomonadati</taxon>
        <taxon>Bacteroidota</taxon>
        <taxon>Cytophagia</taxon>
        <taxon>Cytophagales</taxon>
        <taxon>Raineyaceae</taxon>
        <taxon>Raineya</taxon>
    </lineage>
</organism>
<feature type="region of interest" description="Disordered" evidence="4">
    <location>
        <begin position="105"/>
        <end position="146"/>
    </location>
</feature>
<dbReference type="EMBL" id="NKXO01000008">
    <property type="protein sequence ID" value="PKQ70294.1"/>
    <property type="molecule type" value="Genomic_DNA"/>
</dbReference>